<evidence type="ECO:0000313" key="2">
    <source>
        <dbReference type="EMBL" id="MCP2364208.1"/>
    </source>
</evidence>
<dbReference type="AlphaFoldDB" id="A0A9X2K8J5"/>
<dbReference type="RefSeq" id="WP_253756448.1">
    <property type="nucleotide sequence ID" value="NZ_BAABKA010000012.1"/>
</dbReference>
<dbReference type="Proteomes" id="UP001139648">
    <property type="component" value="Unassembled WGS sequence"/>
</dbReference>
<feature type="region of interest" description="Disordered" evidence="1">
    <location>
        <begin position="155"/>
        <end position="232"/>
    </location>
</feature>
<evidence type="ECO:0000313" key="3">
    <source>
        <dbReference type="Proteomes" id="UP001139648"/>
    </source>
</evidence>
<name>A0A9X2K8J5_9ACTN</name>
<gene>
    <name evidence="2" type="ORF">HD597_011228</name>
</gene>
<keyword evidence="2" id="KW-0238">DNA-binding</keyword>
<dbReference type="GO" id="GO:0003677">
    <property type="term" value="F:DNA binding"/>
    <property type="evidence" value="ECO:0007669"/>
    <property type="project" value="UniProtKB-KW"/>
</dbReference>
<proteinExistence type="predicted"/>
<protein>
    <submittedName>
        <fullName evidence="2">DNA-binding MarR family transcriptional regulator</fullName>
    </submittedName>
</protein>
<keyword evidence="3" id="KW-1185">Reference proteome</keyword>
<evidence type="ECO:0000256" key="1">
    <source>
        <dbReference type="SAM" id="MobiDB-lite"/>
    </source>
</evidence>
<organism evidence="2 3">
    <name type="scientific">Nonomuraea thailandensis</name>
    <dbReference type="NCBI Taxonomy" id="1188745"/>
    <lineage>
        <taxon>Bacteria</taxon>
        <taxon>Bacillati</taxon>
        <taxon>Actinomycetota</taxon>
        <taxon>Actinomycetes</taxon>
        <taxon>Streptosporangiales</taxon>
        <taxon>Streptosporangiaceae</taxon>
        <taxon>Nonomuraea</taxon>
    </lineage>
</organism>
<comment type="caution">
    <text evidence="2">The sequence shown here is derived from an EMBL/GenBank/DDBJ whole genome shotgun (WGS) entry which is preliminary data.</text>
</comment>
<reference evidence="2" key="1">
    <citation type="submission" date="2022-06" db="EMBL/GenBank/DDBJ databases">
        <title>Sequencing the genomes of 1000 actinobacteria strains.</title>
        <authorList>
            <person name="Klenk H.-P."/>
        </authorList>
    </citation>
    <scope>NUCLEOTIDE SEQUENCE</scope>
    <source>
        <strain evidence="2">DSM 46694</strain>
    </source>
</reference>
<accession>A0A9X2K8J5</accession>
<sequence length="374" mass="38913">MPAMATRNPETRAPEIVSGDTLEIASGNVADMAPYATDTAATPPSGATVGDMPNDRQEALWAALAANPGASATVIGAAAGMSRMVAGKILNQLVAEGRARREMGGHDGTGRGRTPDRWYPAVTGAASIAEQDHEESDLRAVPDDATVIPVQPADEMISDDSAQTSAETEDAQESAASTVFPQSDMDMPQAVREPGVAEPEGTPAPGDGQVAVQDQESGEGEDAPAADTDPAREQARTELLELAELFIGAATAIGESEEAVLALGRLEMAIARAPQVHRNARAVLTGTTPARSSGRGGGVAAGSSIRHGALRDRVLEHLNEYPGKEFTPYEIGRALDSSSGAVANALDRLVNLDQAELTCERPRRFRLASTSPTF</sequence>
<dbReference type="EMBL" id="JAMZEB010000002">
    <property type="protein sequence ID" value="MCP2364208.1"/>
    <property type="molecule type" value="Genomic_DNA"/>
</dbReference>